<protein>
    <submittedName>
        <fullName evidence="3">Uncharacterized protein</fullName>
    </submittedName>
</protein>
<feature type="repeat" description="TPR" evidence="1">
    <location>
        <begin position="217"/>
        <end position="250"/>
    </location>
</feature>
<dbReference type="PANTHER" id="PTHR46512:SF10">
    <property type="entry name" value="FK506-BINDING PROTEIN-LIKE"/>
    <property type="match status" value="1"/>
</dbReference>
<keyword evidence="4" id="KW-1185">Reference proteome</keyword>
<feature type="compositionally biased region" description="Basic and acidic residues" evidence="2">
    <location>
        <begin position="13"/>
        <end position="33"/>
    </location>
</feature>
<reference evidence="3 4" key="1">
    <citation type="journal article" date="2018" name="Nat. Ecol. Evol.">
        <title>Shark genomes provide insights into elasmobranch evolution and the origin of vertebrates.</title>
        <authorList>
            <person name="Hara Y"/>
            <person name="Yamaguchi K"/>
            <person name="Onimaru K"/>
            <person name="Kadota M"/>
            <person name="Koyanagi M"/>
            <person name="Keeley SD"/>
            <person name="Tatsumi K"/>
            <person name="Tanaka K"/>
            <person name="Motone F"/>
            <person name="Kageyama Y"/>
            <person name="Nozu R"/>
            <person name="Adachi N"/>
            <person name="Nishimura O"/>
            <person name="Nakagawa R"/>
            <person name="Tanegashima C"/>
            <person name="Kiyatake I"/>
            <person name="Matsumoto R"/>
            <person name="Murakumo K"/>
            <person name="Nishida K"/>
            <person name="Terakita A"/>
            <person name="Kuratani S"/>
            <person name="Sato K"/>
            <person name="Hyodo S Kuraku.S."/>
        </authorList>
    </citation>
    <scope>NUCLEOTIDE SEQUENCE [LARGE SCALE GENOMIC DNA]</scope>
</reference>
<organism evidence="3 4">
    <name type="scientific">Scyliorhinus torazame</name>
    <name type="common">Cloudy catshark</name>
    <name type="synonym">Catulus torazame</name>
    <dbReference type="NCBI Taxonomy" id="75743"/>
    <lineage>
        <taxon>Eukaryota</taxon>
        <taxon>Metazoa</taxon>
        <taxon>Chordata</taxon>
        <taxon>Craniata</taxon>
        <taxon>Vertebrata</taxon>
        <taxon>Chondrichthyes</taxon>
        <taxon>Elasmobranchii</taxon>
        <taxon>Galeomorphii</taxon>
        <taxon>Galeoidea</taxon>
        <taxon>Carcharhiniformes</taxon>
        <taxon>Scyliorhinidae</taxon>
        <taxon>Scyliorhinus</taxon>
    </lineage>
</organism>
<dbReference type="AlphaFoldDB" id="A0A401PHI2"/>
<dbReference type="OMA" id="WTELTIG"/>
<evidence type="ECO:0000313" key="4">
    <source>
        <dbReference type="Proteomes" id="UP000288216"/>
    </source>
</evidence>
<dbReference type="OrthoDB" id="433738at2759"/>
<feature type="repeat" description="TPR" evidence="1">
    <location>
        <begin position="251"/>
        <end position="284"/>
    </location>
</feature>
<dbReference type="InterPro" id="IPR050754">
    <property type="entry name" value="FKBP4/5/8-like"/>
</dbReference>
<evidence type="ECO:0000256" key="2">
    <source>
        <dbReference type="SAM" id="MobiDB-lite"/>
    </source>
</evidence>
<dbReference type="EMBL" id="BFAA01000498">
    <property type="protein sequence ID" value="GCB72595.1"/>
    <property type="molecule type" value="Genomic_DNA"/>
</dbReference>
<dbReference type="InterPro" id="IPR046357">
    <property type="entry name" value="PPIase_dom_sf"/>
</dbReference>
<dbReference type="SMART" id="SM00028">
    <property type="entry name" value="TPR"/>
    <property type="match status" value="3"/>
</dbReference>
<dbReference type="InterPro" id="IPR011990">
    <property type="entry name" value="TPR-like_helical_dom_sf"/>
</dbReference>
<dbReference type="PROSITE" id="PS50005">
    <property type="entry name" value="TPR"/>
    <property type="match status" value="2"/>
</dbReference>
<dbReference type="Gene3D" id="1.25.40.10">
    <property type="entry name" value="Tetratricopeptide repeat domain"/>
    <property type="match status" value="1"/>
</dbReference>
<dbReference type="GO" id="GO:0003755">
    <property type="term" value="F:peptidyl-prolyl cis-trans isomerase activity"/>
    <property type="evidence" value="ECO:0007669"/>
    <property type="project" value="InterPro"/>
</dbReference>
<dbReference type="Pfam" id="PF00515">
    <property type="entry name" value="TPR_1"/>
    <property type="match status" value="1"/>
</dbReference>
<feature type="region of interest" description="Disordered" evidence="2">
    <location>
        <begin position="1"/>
        <end position="36"/>
    </location>
</feature>
<evidence type="ECO:0000313" key="3">
    <source>
        <dbReference type="EMBL" id="GCB72595.1"/>
    </source>
</evidence>
<dbReference type="Gene3D" id="3.10.50.40">
    <property type="match status" value="1"/>
</dbReference>
<comment type="caution">
    <text evidence="3">The sequence shown here is derived from an EMBL/GenBank/DDBJ whole genome shotgun (WGS) entry which is preliminary data.</text>
</comment>
<dbReference type="Proteomes" id="UP000288216">
    <property type="component" value="Unassembled WGS sequence"/>
</dbReference>
<dbReference type="SUPFAM" id="SSF54534">
    <property type="entry name" value="FKBP-like"/>
    <property type="match status" value="1"/>
</dbReference>
<keyword evidence="1" id="KW-0802">TPR repeat</keyword>
<name>A0A401PHI2_SCYTO</name>
<accession>A0A401PHI2</accession>
<feature type="compositionally biased region" description="Polar residues" evidence="2">
    <location>
        <begin position="1"/>
        <end position="12"/>
    </location>
</feature>
<sequence>MAENQLSETSEVTNHRDGPEEARNPHAPTKEWTDPEPFTWACPDGSFVKKILQRGSGLDKAKEGCKCRVCVEVEPSCNFDAGTHFQNGINQTIEMILGESDTQFAEIIEKCVETMLLGEQCEVLLAPELMEKFTDCGTRLKLYVKLEEFTFHYDSWQMEFEEKWQVAMYHKVKGTEHFKSGNLFGAARRYAKSLRLLVTMKYDLPLEKGEEYNRARRDLYSNLAACQLKQKQFRHVIQNCSKALEIDPDSVKCLYRRGQAYASINVFEKARDDWRRVLLLEPGNTAAAHQLRVLNEQVKAQNEKIGKAMSKLFI</sequence>
<gene>
    <name evidence="3" type="ORF">scyTo_0002076</name>
</gene>
<dbReference type="SUPFAM" id="SSF48452">
    <property type="entry name" value="TPR-like"/>
    <property type="match status" value="1"/>
</dbReference>
<dbReference type="STRING" id="75743.A0A401PHI2"/>
<evidence type="ECO:0000256" key="1">
    <source>
        <dbReference type="PROSITE-ProRule" id="PRU00339"/>
    </source>
</evidence>
<proteinExistence type="predicted"/>
<dbReference type="InterPro" id="IPR019734">
    <property type="entry name" value="TPR_rpt"/>
</dbReference>
<dbReference type="PANTHER" id="PTHR46512">
    <property type="entry name" value="PEPTIDYLPROLYL ISOMERASE"/>
    <property type="match status" value="1"/>
</dbReference>